<proteinExistence type="inferred from homology"/>
<reference evidence="8 9" key="1">
    <citation type="journal article" date="2010" name="Stand. Genomic Sci.">
        <title>Complete genome sequence of Spirosoma linguale type strain (1).</title>
        <authorList>
            <person name="Lail K."/>
            <person name="Sikorski J."/>
            <person name="Saunders E."/>
            <person name="Lapidus A."/>
            <person name="Glavina Del Rio T."/>
            <person name="Copeland A."/>
            <person name="Tice H."/>
            <person name="Cheng J.-F."/>
            <person name="Lucas S."/>
            <person name="Nolan M."/>
            <person name="Bruce D."/>
            <person name="Goodwin L."/>
            <person name="Pitluck S."/>
            <person name="Ivanova N."/>
            <person name="Mavromatis K."/>
            <person name="Ovchinnikova G."/>
            <person name="Pati A."/>
            <person name="Chen A."/>
            <person name="Palaniappan K."/>
            <person name="Land M."/>
            <person name="Hauser L."/>
            <person name="Chang Y.-J."/>
            <person name="Jeffries C.D."/>
            <person name="Chain P."/>
            <person name="Brettin T."/>
            <person name="Detter J.C."/>
            <person name="Schuetze A."/>
            <person name="Rohde M."/>
            <person name="Tindall B.J."/>
            <person name="Goeker M."/>
            <person name="Bristow J."/>
            <person name="Eisen J.A."/>
            <person name="Markowitz V."/>
            <person name="Hugenholtz P."/>
            <person name="Kyrpides N.C."/>
            <person name="Klenk H.-P."/>
            <person name="Chen F."/>
        </authorList>
    </citation>
    <scope>NUCLEOTIDE SEQUENCE [LARGE SCALE GENOMIC DNA]</scope>
    <source>
        <strain evidence="9">ATCC 33905 / DSM 74 / LMG 10896 / Claus 1</strain>
    </source>
</reference>
<gene>
    <name evidence="8" type="ordered locus">Slin_4318</name>
</gene>
<comment type="subcellular location">
    <subcellularLocation>
        <location evidence="1">Cell outer membrane</location>
    </subcellularLocation>
</comment>
<keyword evidence="9" id="KW-1185">Reference proteome</keyword>
<keyword evidence="5" id="KW-0998">Cell outer membrane</keyword>
<dbReference type="PROSITE" id="PS51257">
    <property type="entry name" value="PROKAR_LIPOPROTEIN"/>
    <property type="match status" value="1"/>
</dbReference>
<dbReference type="InterPro" id="IPR012944">
    <property type="entry name" value="SusD_RagB_dom"/>
</dbReference>
<dbReference type="eggNOG" id="COG3193">
    <property type="taxonomic scope" value="Bacteria"/>
</dbReference>
<evidence type="ECO:0000256" key="4">
    <source>
        <dbReference type="ARBA" id="ARBA00023136"/>
    </source>
</evidence>
<dbReference type="InterPro" id="IPR011990">
    <property type="entry name" value="TPR-like_helical_dom_sf"/>
</dbReference>
<dbReference type="CDD" id="cd08977">
    <property type="entry name" value="SusD"/>
    <property type="match status" value="1"/>
</dbReference>
<dbReference type="Gene3D" id="1.25.40.390">
    <property type="match status" value="1"/>
</dbReference>
<dbReference type="EMBL" id="CP001769">
    <property type="protein sequence ID" value="ADB40300.1"/>
    <property type="molecule type" value="Genomic_DNA"/>
</dbReference>
<dbReference type="Pfam" id="PF07980">
    <property type="entry name" value="SusD_RagB"/>
    <property type="match status" value="1"/>
</dbReference>
<dbReference type="AlphaFoldDB" id="D2QLL0"/>
<evidence type="ECO:0000259" key="7">
    <source>
        <dbReference type="Pfam" id="PF14322"/>
    </source>
</evidence>
<dbReference type="Proteomes" id="UP000002028">
    <property type="component" value="Chromosome"/>
</dbReference>
<dbReference type="InterPro" id="IPR033985">
    <property type="entry name" value="SusD-like_N"/>
</dbReference>
<evidence type="ECO:0000313" key="9">
    <source>
        <dbReference type="Proteomes" id="UP000002028"/>
    </source>
</evidence>
<name>D2QLL0_SPILD</name>
<evidence type="ECO:0000256" key="3">
    <source>
        <dbReference type="ARBA" id="ARBA00022729"/>
    </source>
</evidence>
<evidence type="ECO:0000256" key="1">
    <source>
        <dbReference type="ARBA" id="ARBA00004442"/>
    </source>
</evidence>
<dbReference type="SUPFAM" id="SSF48452">
    <property type="entry name" value="TPR-like"/>
    <property type="match status" value="1"/>
</dbReference>
<dbReference type="GO" id="GO:0009279">
    <property type="term" value="C:cell outer membrane"/>
    <property type="evidence" value="ECO:0007669"/>
    <property type="project" value="UniProtKB-SubCell"/>
</dbReference>
<protein>
    <submittedName>
        <fullName evidence="8">RagB/SusD domain protein</fullName>
    </submittedName>
</protein>
<keyword evidence="4" id="KW-0472">Membrane</keyword>
<dbReference type="STRING" id="504472.Slin_4318"/>
<feature type="domain" description="RagB/SusD" evidence="6">
    <location>
        <begin position="323"/>
        <end position="481"/>
    </location>
</feature>
<dbReference type="Pfam" id="PF14322">
    <property type="entry name" value="SusD-like_3"/>
    <property type="match status" value="1"/>
</dbReference>
<accession>D2QLL0</accession>
<dbReference type="KEGG" id="sli:Slin_4318"/>
<feature type="domain" description="SusD-like N-terminal" evidence="7">
    <location>
        <begin position="43"/>
        <end position="224"/>
    </location>
</feature>
<organism evidence="8 9">
    <name type="scientific">Spirosoma linguale (strain ATCC 33905 / DSM 74 / LMG 10896 / Claus 1)</name>
    <dbReference type="NCBI Taxonomy" id="504472"/>
    <lineage>
        <taxon>Bacteria</taxon>
        <taxon>Pseudomonadati</taxon>
        <taxon>Bacteroidota</taxon>
        <taxon>Cytophagia</taxon>
        <taxon>Cytophagales</taxon>
        <taxon>Cytophagaceae</taxon>
        <taxon>Spirosoma</taxon>
    </lineage>
</organism>
<sequence length="481" mass="53396">MKPYTKAIKLLVLTGLISLTTGCGEKFVDLIPKDVIPVGSFYKSEADIRSALTGAYGNLRGIYNSYFLYTEVPSDNTRTFGENEVGQGELDKLTYQPSSTNMSAAWNDAYRTISNCNVILDKIGPVTFASTTTKDQYTGEAKFLRALMYFNLVRYFGDVPLVLKEITTEADAYTYKRSPAATVYGQIEKDLLEAEKVLPAKYTGANIGRATTGAAKSLLGKVYLQQKKWPEAEAKLAEVIAAGTYRILPNITDVFGVGRDNNDEIVFAVQYVSGGFGEGNSYSANFAPQPSGTSIIGVTGNSFNTGTQDLYDAYEKGDVRRDAYMGIYGTAPNVYYWAKKFIYYVTLQNEGENDWPVLRYADVLLMYAEAANNNGKTDLALTQVNTIRKRAGLAEKTGLSKADTQLAIEQERRVELAFEGHRWYDLIRWDKEVATMLAFKAKYTAIDPANANMSPAPTRRLYPIPFREMTLNPNLTQNPGY</sequence>
<evidence type="ECO:0000313" key="8">
    <source>
        <dbReference type="EMBL" id="ADB40300.1"/>
    </source>
</evidence>
<keyword evidence="3" id="KW-0732">Signal</keyword>
<evidence type="ECO:0000256" key="5">
    <source>
        <dbReference type="ARBA" id="ARBA00023237"/>
    </source>
</evidence>
<evidence type="ECO:0000256" key="2">
    <source>
        <dbReference type="ARBA" id="ARBA00006275"/>
    </source>
</evidence>
<dbReference type="RefSeq" id="WP_012928805.1">
    <property type="nucleotide sequence ID" value="NC_013730.1"/>
</dbReference>
<evidence type="ECO:0000259" key="6">
    <source>
        <dbReference type="Pfam" id="PF07980"/>
    </source>
</evidence>
<dbReference type="HOGENOM" id="CLU_015553_1_3_10"/>
<comment type="similarity">
    <text evidence="2">Belongs to the SusD family.</text>
</comment>